<feature type="transmembrane region" description="Helical" evidence="1">
    <location>
        <begin position="20"/>
        <end position="43"/>
    </location>
</feature>
<dbReference type="Proteomes" id="UP000887565">
    <property type="component" value="Unplaced"/>
</dbReference>
<accession>A0A915JTY6</accession>
<keyword evidence="2" id="KW-1185">Reference proteome</keyword>
<dbReference type="AlphaFoldDB" id="A0A915JTY6"/>
<dbReference type="SUPFAM" id="SSF81321">
    <property type="entry name" value="Family A G protein-coupled receptor-like"/>
    <property type="match status" value="1"/>
</dbReference>
<dbReference type="Gene3D" id="1.20.1070.10">
    <property type="entry name" value="Rhodopsin 7-helix transmembrane proteins"/>
    <property type="match status" value="1"/>
</dbReference>
<reference evidence="3" key="1">
    <citation type="submission" date="2022-11" db="UniProtKB">
        <authorList>
            <consortium name="WormBaseParasite"/>
        </authorList>
    </citation>
    <scope>IDENTIFICATION</scope>
</reference>
<evidence type="ECO:0000313" key="2">
    <source>
        <dbReference type="Proteomes" id="UP000887565"/>
    </source>
</evidence>
<feature type="transmembrane region" description="Helical" evidence="1">
    <location>
        <begin position="179"/>
        <end position="205"/>
    </location>
</feature>
<dbReference type="PANTHER" id="PTHR22718">
    <property type="entry name" value="SERPENTINE RECEPTOR, CLASS X"/>
    <property type="match status" value="1"/>
</dbReference>
<feature type="transmembrane region" description="Helical" evidence="1">
    <location>
        <begin position="139"/>
        <end position="159"/>
    </location>
</feature>
<keyword evidence="1" id="KW-0472">Membrane</keyword>
<feature type="transmembrane region" description="Helical" evidence="1">
    <location>
        <begin position="55"/>
        <end position="76"/>
    </location>
</feature>
<protein>
    <submittedName>
        <fullName evidence="3">G-protein coupled receptors family 1 profile domain-containing protein</fullName>
    </submittedName>
</protein>
<proteinExistence type="predicted"/>
<keyword evidence="1" id="KW-1133">Transmembrane helix</keyword>
<organism evidence="2 3">
    <name type="scientific">Romanomermis culicivorax</name>
    <name type="common">Nematode worm</name>
    <dbReference type="NCBI Taxonomy" id="13658"/>
    <lineage>
        <taxon>Eukaryota</taxon>
        <taxon>Metazoa</taxon>
        <taxon>Ecdysozoa</taxon>
        <taxon>Nematoda</taxon>
        <taxon>Enoplea</taxon>
        <taxon>Dorylaimia</taxon>
        <taxon>Mermithida</taxon>
        <taxon>Mermithoidea</taxon>
        <taxon>Mermithidae</taxon>
        <taxon>Romanomermis</taxon>
    </lineage>
</organism>
<keyword evidence="1" id="KW-0812">Transmembrane</keyword>
<feature type="transmembrane region" description="Helical" evidence="1">
    <location>
        <begin position="232"/>
        <end position="251"/>
    </location>
</feature>
<dbReference type="WBParaSite" id="nRc.2.0.1.t29519-RA">
    <property type="protein sequence ID" value="nRc.2.0.1.t29519-RA"/>
    <property type="gene ID" value="nRc.2.0.1.g29519"/>
</dbReference>
<evidence type="ECO:0000313" key="3">
    <source>
        <dbReference type="WBParaSite" id="nRc.2.0.1.t29519-RA"/>
    </source>
</evidence>
<feature type="transmembrane region" description="Helical" evidence="1">
    <location>
        <begin position="96"/>
        <end position="119"/>
    </location>
</feature>
<dbReference type="PANTHER" id="PTHR22718:SF25">
    <property type="entry name" value="G-PROTEIN COUPLED RECEPTORS FAMILY 1 PROFILE DOMAIN-CONTAINING PROTEIN"/>
    <property type="match status" value="1"/>
</dbReference>
<name>A0A915JTY6_ROMCU</name>
<evidence type="ECO:0000256" key="1">
    <source>
        <dbReference type="SAM" id="Phobius"/>
    </source>
</evidence>
<sequence length="286" mass="32511">MNNDTNITSQPICQLKHQLVASIYSLFFSWNIFFCILVILSIIKLGRSKIEFRNSYHKLLINLLSTDVLYFGAYLIGSSPNVLSWTCRKTFDEMGLLILGFGNIVSSVCIATNILLIALNRCFTIIKTDSDESSNNAILTLRILAWVAGPFFALINYVTGGCLSRFNDSNPSFGVKCKFISPLMTPHAAYCYSCTYGSLLLYLFCIKKLRNRANRVQTQSISIMMYKRQMQILLQAMFICLSMTFSLTITLRNDVGLCWDSMTRLSMKVYLFEGLLIRSNRRNDLA</sequence>